<evidence type="ECO:0000313" key="1">
    <source>
        <dbReference type="EMBL" id="KAJ7651089.1"/>
    </source>
</evidence>
<dbReference type="SUPFAM" id="SSF52047">
    <property type="entry name" value="RNI-like"/>
    <property type="match status" value="1"/>
</dbReference>
<accession>A0AAD7G356</accession>
<evidence type="ECO:0000313" key="2">
    <source>
        <dbReference type="Proteomes" id="UP001221142"/>
    </source>
</evidence>
<protein>
    <recommendedName>
        <fullName evidence="3">F-box domain-containing protein</fullName>
    </recommendedName>
</protein>
<organism evidence="1 2">
    <name type="scientific">Roridomyces roridus</name>
    <dbReference type="NCBI Taxonomy" id="1738132"/>
    <lineage>
        <taxon>Eukaryota</taxon>
        <taxon>Fungi</taxon>
        <taxon>Dikarya</taxon>
        <taxon>Basidiomycota</taxon>
        <taxon>Agaricomycotina</taxon>
        <taxon>Agaricomycetes</taxon>
        <taxon>Agaricomycetidae</taxon>
        <taxon>Agaricales</taxon>
        <taxon>Marasmiineae</taxon>
        <taxon>Mycenaceae</taxon>
        <taxon>Roridomyces</taxon>
    </lineage>
</organism>
<dbReference type="EMBL" id="JARKIF010000001">
    <property type="protein sequence ID" value="KAJ7651089.1"/>
    <property type="molecule type" value="Genomic_DNA"/>
</dbReference>
<dbReference type="InterPro" id="IPR032675">
    <property type="entry name" value="LRR_dom_sf"/>
</dbReference>
<name>A0AAD7G356_9AGAR</name>
<dbReference type="Proteomes" id="UP001221142">
    <property type="component" value="Unassembled WGS sequence"/>
</dbReference>
<dbReference type="Gene3D" id="3.80.10.10">
    <property type="entry name" value="Ribonuclease Inhibitor"/>
    <property type="match status" value="1"/>
</dbReference>
<sequence length="377" mass="42341">MPPTTLVAAQGTQLLMLPNEVLAAIIEGAALADQATLCRVSRLFHQLSLPILNRAVILHVDRTTTEYSAFCSAMIQNYGRADAIRFLALRDSRLGSERKPDYDLVTKSMGLMHRLEHLSIVDHSKLPGSDPGLIPCLESLSFPALRICHIDLDLNFVHRRGPAVARFLARHPNLTHVRLWQQQITDSSTWASASTLLPNLRHFQGSACFVPALATRRLTEARIDWWGFPDIDGVLEALRSASVEIETGLPFVLSNFHFHAGVDELRALLQALSVHMSHTTTLQLRILLPREAMKMLAEYLPRFTRLEYVALNQPQHLSFSLGPSEWLNLQSWGDACPTLRACSVGSQAWRRMDDGKWEEYDKGDFEMEAGLSVFELI</sequence>
<comment type="caution">
    <text evidence="1">The sequence shown here is derived from an EMBL/GenBank/DDBJ whole genome shotgun (WGS) entry which is preliminary data.</text>
</comment>
<reference evidence="1" key="1">
    <citation type="submission" date="2023-03" db="EMBL/GenBank/DDBJ databases">
        <title>Massive genome expansion in bonnet fungi (Mycena s.s.) driven by repeated elements and novel gene families across ecological guilds.</title>
        <authorList>
            <consortium name="Lawrence Berkeley National Laboratory"/>
            <person name="Harder C.B."/>
            <person name="Miyauchi S."/>
            <person name="Viragh M."/>
            <person name="Kuo A."/>
            <person name="Thoen E."/>
            <person name="Andreopoulos B."/>
            <person name="Lu D."/>
            <person name="Skrede I."/>
            <person name="Drula E."/>
            <person name="Henrissat B."/>
            <person name="Morin E."/>
            <person name="Kohler A."/>
            <person name="Barry K."/>
            <person name="LaButti K."/>
            <person name="Morin E."/>
            <person name="Salamov A."/>
            <person name="Lipzen A."/>
            <person name="Mereny Z."/>
            <person name="Hegedus B."/>
            <person name="Baldrian P."/>
            <person name="Stursova M."/>
            <person name="Weitz H."/>
            <person name="Taylor A."/>
            <person name="Grigoriev I.V."/>
            <person name="Nagy L.G."/>
            <person name="Martin F."/>
            <person name="Kauserud H."/>
        </authorList>
    </citation>
    <scope>NUCLEOTIDE SEQUENCE</scope>
    <source>
        <strain evidence="1">9284</strain>
    </source>
</reference>
<proteinExistence type="predicted"/>
<gene>
    <name evidence="1" type="ORF">FB45DRAFT_889603</name>
</gene>
<dbReference type="AlphaFoldDB" id="A0AAD7G356"/>
<keyword evidence="2" id="KW-1185">Reference proteome</keyword>
<evidence type="ECO:0008006" key="3">
    <source>
        <dbReference type="Google" id="ProtNLM"/>
    </source>
</evidence>